<dbReference type="RefSeq" id="WP_180287384.1">
    <property type="nucleotide sequence ID" value="NZ_AWWI01000060.1"/>
</dbReference>
<keyword evidence="2" id="KW-1185">Reference proteome</keyword>
<reference evidence="1 2" key="1">
    <citation type="submission" date="2013-09" db="EMBL/GenBank/DDBJ databases">
        <title>Genome sequencing of Phaeobacter antarcticus sp. nov. SM1211.</title>
        <authorList>
            <person name="Zhang X.-Y."/>
            <person name="Liu C."/>
            <person name="Chen X.-L."/>
            <person name="Xie B.-B."/>
            <person name="Qin Q.-L."/>
            <person name="Rong J.-C."/>
            <person name="Zhang Y.-Z."/>
        </authorList>
    </citation>
    <scope>NUCLEOTIDE SEQUENCE [LARGE SCALE GENOMIC DNA]</scope>
    <source>
        <strain evidence="1 2">SM1211</strain>
    </source>
</reference>
<gene>
    <name evidence="1" type="ORF">P775_09345</name>
</gene>
<name>A0A2G8RGR5_9RHOB</name>
<protein>
    <submittedName>
        <fullName evidence="1">Uncharacterized protein</fullName>
    </submittedName>
</protein>
<dbReference type="EMBL" id="AWWI01000060">
    <property type="protein sequence ID" value="PIL20720.1"/>
    <property type="molecule type" value="Genomic_DNA"/>
</dbReference>
<comment type="caution">
    <text evidence="1">The sequence shown here is derived from an EMBL/GenBank/DDBJ whole genome shotgun (WGS) entry which is preliminary data.</text>
</comment>
<organism evidence="1 2">
    <name type="scientific">Puniceibacterium antarcticum</name>
    <dbReference type="NCBI Taxonomy" id="1206336"/>
    <lineage>
        <taxon>Bacteria</taxon>
        <taxon>Pseudomonadati</taxon>
        <taxon>Pseudomonadota</taxon>
        <taxon>Alphaproteobacteria</taxon>
        <taxon>Rhodobacterales</taxon>
        <taxon>Paracoccaceae</taxon>
        <taxon>Puniceibacterium</taxon>
    </lineage>
</organism>
<proteinExistence type="predicted"/>
<dbReference type="AlphaFoldDB" id="A0A2G8RGR5"/>
<accession>A0A2G8RGR5</accession>
<evidence type="ECO:0000313" key="1">
    <source>
        <dbReference type="EMBL" id="PIL20720.1"/>
    </source>
</evidence>
<dbReference type="Proteomes" id="UP000231259">
    <property type="component" value="Unassembled WGS sequence"/>
</dbReference>
<sequence>METSFVVREISNLRQALSVTLHHRAAEKQSRFAADDVPAKIDGWHNVQN</sequence>
<evidence type="ECO:0000313" key="2">
    <source>
        <dbReference type="Proteomes" id="UP000231259"/>
    </source>
</evidence>